<dbReference type="EMBL" id="JAAISW010000016">
    <property type="protein sequence ID" value="NSJ44281.1"/>
    <property type="molecule type" value="Genomic_DNA"/>
</dbReference>
<dbReference type="AlphaFoldDB" id="A0ABD6LHZ1"/>
<reference evidence="3 4" key="1">
    <citation type="journal article" date="2020" name="Cell Host Microbe">
        <title>Functional and Genomic Variation between Human-Derived Isolates of Lachnospiraceae Reveals Inter- and Intra-Species Diversity.</title>
        <authorList>
            <person name="Sorbara M.T."/>
            <person name="Littmann E.R."/>
            <person name="Fontana E."/>
            <person name="Moody T.U."/>
            <person name="Kohout C.E."/>
            <person name="Gjonbalaj M."/>
            <person name="Eaton V."/>
            <person name="Seok R."/>
            <person name="Leiner I.M."/>
            <person name="Pamer E.G."/>
        </authorList>
    </citation>
    <scope>NUCLEOTIDE SEQUENCE [LARGE SCALE GENOMIC DNA]</scope>
    <source>
        <strain evidence="3 4">MSK.2.26</strain>
    </source>
</reference>
<dbReference type="Proteomes" id="UP000719916">
    <property type="component" value="Unassembled WGS sequence"/>
</dbReference>
<dbReference type="InterPro" id="IPR004165">
    <property type="entry name" value="CoA_trans_fam_I"/>
</dbReference>
<accession>A0ABD6LHZ1</accession>
<comment type="caution">
    <text evidence="3">The sequence shown here is derived from an EMBL/GenBank/DDBJ whole genome shotgun (WGS) entry which is preliminary data.</text>
</comment>
<dbReference type="SMART" id="SM00882">
    <property type="entry name" value="CoA_trans"/>
    <property type="match status" value="1"/>
</dbReference>
<dbReference type="PANTHER" id="PTHR13707">
    <property type="entry name" value="KETOACID-COENZYME A TRANSFERASE"/>
    <property type="match status" value="1"/>
</dbReference>
<dbReference type="PROSITE" id="PS01274">
    <property type="entry name" value="COA_TRANSF_2"/>
    <property type="match status" value="1"/>
</dbReference>
<gene>
    <name evidence="3" type="ORF">G5B26_11985</name>
</gene>
<dbReference type="PANTHER" id="PTHR13707:SF57">
    <property type="entry name" value="SUCCINYL-COA:3-KETOACID COENZYME A TRANSFERASE SUBUNIT B-RELATED"/>
    <property type="match status" value="1"/>
</dbReference>
<dbReference type="GO" id="GO:0016740">
    <property type="term" value="F:transferase activity"/>
    <property type="evidence" value="ECO:0007669"/>
    <property type="project" value="UniProtKB-KW"/>
</dbReference>
<sequence>MERSMIKPYIAARVAQEFRNGDVVNLGIGLPTLIPNYLPQGVQIVLQSENGIVGMGKNPEDPIRVTDAGGMPASAASGGSYIDSAVSFGLIRGGHVDCTVLGALEVDARGSLANWIIPGKKVPGMGGAMDLVVGAKKVIVAMEHTARGKHKILTACTLPYTAVNCVNLIVTEMCVFQVTDEGLALTEYNPEFTLEDIRAATEAEFTVSNRLRPMEVKIAQVS</sequence>
<evidence type="ECO:0000313" key="4">
    <source>
        <dbReference type="Proteomes" id="UP000719916"/>
    </source>
</evidence>
<dbReference type="Gene3D" id="3.40.1080.10">
    <property type="entry name" value="Glutaconate Coenzyme A-transferase"/>
    <property type="match status" value="1"/>
</dbReference>
<evidence type="ECO:0000256" key="2">
    <source>
        <dbReference type="ARBA" id="ARBA00022679"/>
    </source>
</evidence>
<comment type="similarity">
    <text evidence="1">Belongs to the 3-oxoacid CoA-transferase subunit B family.</text>
</comment>
<evidence type="ECO:0000256" key="1">
    <source>
        <dbReference type="ARBA" id="ARBA00007047"/>
    </source>
</evidence>
<name>A0ABD6LHZ1_9FIRM</name>
<protein>
    <submittedName>
        <fullName evidence="3">3-oxoacid CoA-transferase subunit B</fullName>
    </submittedName>
</protein>
<dbReference type="InterPro" id="IPR012791">
    <property type="entry name" value="3-oxoacid_CoA-transf_B"/>
</dbReference>
<organism evidence="3 4">
    <name type="scientific">Enterocloster clostridioformis</name>
    <dbReference type="NCBI Taxonomy" id="1531"/>
    <lineage>
        <taxon>Bacteria</taxon>
        <taxon>Bacillati</taxon>
        <taxon>Bacillota</taxon>
        <taxon>Clostridia</taxon>
        <taxon>Lachnospirales</taxon>
        <taxon>Lachnospiraceae</taxon>
        <taxon>Enterocloster</taxon>
    </lineage>
</organism>
<dbReference type="SUPFAM" id="SSF100950">
    <property type="entry name" value="NagB/RpiA/CoA transferase-like"/>
    <property type="match status" value="1"/>
</dbReference>
<dbReference type="NCBIfam" id="TIGR02428">
    <property type="entry name" value="pcaJ_scoB_fam"/>
    <property type="match status" value="1"/>
</dbReference>
<dbReference type="InterPro" id="IPR037171">
    <property type="entry name" value="NagB/RpiA_transferase-like"/>
</dbReference>
<dbReference type="Pfam" id="PF01144">
    <property type="entry name" value="CoA_trans"/>
    <property type="match status" value="1"/>
</dbReference>
<keyword evidence="2" id="KW-0808">Transferase</keyword>
<dbReference type="InterPro" id="IPR004164">
    <property type="entry name" value="CoA_transf_AS"/>
</dbReference>
<dbReference type="RefSeq" id="WP_002588537.1">
    <property type="nucleotide sequence ID" value="NZ_CAUBLB010000009.1"/>
</dbReference>
<evidence type="ECO:0000313" key="3">
    <source>
        <dbReference type="EMBL" id="NSJ44281.1"/>
    </source>
</evidence>
<proteinExistence type="inferred from homology"/>